<feature type="transmembrane region" description="Helical" evidence="1">
    <location>
        <begin position="43"/>
        <end position="64"/>
    </location>
</feature>
<proteinExistence type="predicted"/>
<keyword evidence="1" id="KW-0472">Membrane</keyword>
<reference evidence="2 3" key="1">
    <citation type="submission" date="2017-09" db="EMBL/GenBank/DDBJ databases">
        <title>Depth-based differentiation of microbial function through sediment-hosted aquifers and enrichment of novel symbionts in the deep terrestrial subsurface.</title>
        <authorList>
            <person name="Probst A.J."/>
            <person name="Ladd B."/>
            <person name="Jarett J.K."/>
            <person name="Geller-Mcgrath D.E."/>
            <person name="Sieber C.M."/>
            <person name="Emerson J.B."/>
            <person name="Anantharaman K."/>
            <person name="Thomas B.C."/>
            <person name="Malmstrom R."/>
            <person name="Stieglmeier M."/>
            <person name="Klingl A."/>
            <person name="Woyke T."/>
            <person name="Ryan C.M."/>
            <person name="Banfield J.F."/>
        </authorList>
    </citation>
    <scope>NUCLEOTIDE SEQUENCE [LARGE SCALE GENOMIC DNA]</scope>
    <source>
        <strain evidence="2">CG11_big_fil_rev_8_21_14_0_20_43_10</strain>
    </source>
</reference>
<gene>
    <name evidence="2" type="ORF">COV41_01980</name>
</gene>
<evidence type="ECO:0008006" key="4">
    <source>
        <dbReference type="Google" id="ProtNLM"/>
    </source>
</evidence>
<organism evidence="2 3">
    <name type="scientific">Candidatus Brennerbacteria bacterium CG11_big_fil_rev_8_21_14_0_20_43_10</name>
    <dbReference type="NCBI Taxonomy" id="1974523"/>
    <lineage>
        <taxon>Bacteria</taxon>
        <taxon>Candidatus Brenneribacteriota</taxon>
    </lineage>
</organism>
<comment type="caution">
    <text evidence="2">The sequence shown here is derived from an EMBL/GenBank/DDBJ whole genome shotgun (WGS) entry which is preliminary data.</text>
</comment>
<evidence type="ECO:0000256" key="1">
    <source>
        <dbReference type="SAM" id="Phobius"/>
    </source>
</evidence>
<evidence type="ECO:0000313" key="2">
    <source>
        <dbReference type="EMBL" id="PIR26196.1"/>
    </source>
</evidence>
<evidence type="ECO:0000313" key="3">
    <source>
        <dbReference type="Proteomes" id="UP000236846"/>
    </source>
</evidence>
<name>A0A2H0PXG7_9BACT</name>
<dbReference type="Proteomes" id="UP000236846">
    <property type="component" value="Unassembled WGS sequence"/>
</dbReference>
<accession>A0A2H0PXG7</accession>
<dbReference type="EMBL" id="PCXE01000034">
    <property type="protein sequence ID" value="PIR26196.1"/>
    <property type="molecule type" value="Genomic_DNA"/>
</dbReference>
<keyword evidence="1" id="KW-0812">Transmembrane</keyword>
<sequence>MNYLNQLSFFNSSSSVSYFMMQDIRGYFNALASSPALADVVSLIKAVSLLASVVLFMGIVYLILRMNLIGIKAAAVRQVVHPQSIAKNKQIARTFKAIRARLARQNPEEDRRAAVEANQLFEHTLDVLGHTGKPLEELLSDIPIWQSVTPQEILDARSVRVNLVHRPGMRFSHADAERIVTVFEKALTDLGIL</sequence>
<keyword evidence="1" id="KW-1133">Transmembrane helix</keyword>
<protein>
    <recommendedName>
        <fullName evidence="4">DUF4129 domain-containing protein</fullName>
    </recommendedName>
</protein>
<dbReference type="AlphaFoldDB" id="A0A2H0PXG7"/>